<comment type="caution">
    <text evidence="1">The sequence shown here is derived from an EMBL/GenBank/DDBJ whole genome shotgun (WGS) entry which is preliminary data.</text>
</comment>
<proteinExistence type="predicted"/>
<reference evidence="1" key="1">
    <citation type="submission" date="2023-08" db="EMBL/GenBank/DDBJ databases">
        <authorList>
            <person name="Chen Y."/>
            <person name="Shah S."/>
            <person name="Dougan E. K."/>
            <person name="Thang M."/>
            <person name="Chan C."/>
        </authorList>
    </citation>
    <scope>NUCLEOTIDE SEQUENCE</scope>
</reference>
<evidence type="ECO:0000313" key="2">
    <source>
        <dbReference type="Proteomes" id="UP001178507"/>
    </source>
</evidence>
<name>A0AA36MXZ9_9DINO</name>
<dbReference type="AlphaFoldDB" id="A0AA36MXZ9"/>
<gene>
    <name evidence="1" type="ORF">EVOR1521_LOCUS10120</name>
</gene>
<dbReference type="Proteomes" id="UP001178507">
    <property type="component" value="Unassembled WGS sequence"/>
</dbReference>
<sequence length="423" mass="45823">MYGVLLPFLNQKPLSANDPEGSWHEPLPAAGDRSFALAVERSVRFMLVLSGMEESDASWWSSVNLRQALVECMEEALTAQDLRAPATGEFALLRVGISSLARAAQTQASRAKEPQLREVQAYVERLDAKALNLEHSQRHARSVQPPAWVATDTETRFGGFGRVLLQDVEPLKGEVKHGSLILPCLPSALPAEIKNCSEAAECCRLVSSMLTLMMNQQSRLPHAPASCFALVVHLMARLLPMPLPVDDAQPEACFWATDLTVETKKDLLRSLHMICRGFSAAATALSAARATREADGARTCVAAALVAVMDALLRRPLSSQLAENLAVQERHGDLFSLHYSGQSGQSGSQSGSSGFRGPCQPFVLGSGTFRETSEALLLPQPELAMLRAQALDYFQSLESEGSHAIFNFDQAMTPSSADRAGPR</sequence>
<evidence type="ECO:0000313" key="1">
    <source>
        <dbReference type="EMBL" id="CAJ1382833.1"/>
    </source>
</evidence>
<dbReference type="EMBL" id="CAUJNA010000947">
    <property type="protein sequence ID" value="CAJ1382833.1"/>
    <property type="molecule type" value="Genomic_DNA"/>
</dbReference>
<protein>
    <submittedName>
        <fullName evidence="1">Uncharacterized protein</fullName>
    </submittedName>
</protein>
<organism evidence="1 2">
    <name type="scientific">Effrenium voratum</name>
    <dbReference type="NCBI Taxonomy" id="2562239"/>
    <lineage>
        <taxon>Eukaryota</taxon>
        <taxon>Sar</taxon>
        <taxon>Alveolata</taxon>
        <taxon>Dinophyceae</taxon>
        <taxon>Suessiales</taxon>
        <taxon>Symbiodiniaceae</taxon>
        <taxon>Effrenium</taxon>
    </lineage>
</organism>
<accession>A0AA36MXZ9</accession>
<feature type="non-terminal residue" evidence="1">
    <location>
        <position position="1"/>
    </location>
</feature>
<keyword evidence="2" id="KW-1185">Reference proteome</keyword>